<reference evidence="2" key="1">
    <citation type="journal article" date="2010" name="Genome Res.">
        <title>Population genomic sequencing of Coccidioides fungi reveals recent hybridization and transposon control.</title>
        <authorList>
            <person name="Neafsey D.E."/>
            <person name="Barker B.M."/>
            <person name="Sharpton T.J."/>
            <person name="Stajich J.E."/>
            <person name="Park D.J."/>
            <person name="Whiston E."/>
            <person name="Hung C.-Y."/>
            <person name="McMahan C."/>
            <person name="White J."/>
            <person name="Sykes S."/>
            <person name="Heiman D."/>
            <person name="Young S."/>
            <person name="Zeng Q."/>
            <person name="Abouelleil A."/>
            <person name="Aftuck L."/>
            <person name="Bessette D."/>
            <person name="Brown A."/>
            <person name="FitzGerald M."/>
            <person name="Lui A."/>
            <person name="Macdonald J.P."/>
            <person name="Priest M."/>
            <person name="Orbach M.J."/>
            <person name="Galgiani J.N."/>
            <person name="Kirkland T.N."/>
            <person name="Cole G.T."/>
            <person name="Birren B.W."/>
            <person name="Henn M.R."/>
            <person name="Taylor J.W."/>
            <person name="Rounsley S.D."/>
        </authorList>
    </citation>
    <scope>NUCLEOTIDE SEQUENCE [LARGE SCALE GENOMIC DNA]</scope>
    <source>
        <strain evidence="2">RMSCC 757 / Silveira</strain>
    </source>
</reference>
<evidence type="ECO:0000313" key="1">
    <source>
        <dbReference type="EMBL" id="EFW14271.1"/>
    </source>
</evidence>
<keyword evidence="2" id="KW-1185">Reference proteome</keyword>
<evidence type="ECO:0000313" key="2">
    <source>
        <dbReference type="Proteomes" id="UP000002497"/>
    </source>
</evidence>
<proteinExistence type="predicted"/>
<dbReference type="HOGENOM" id="CLU_2978964_0_0_1"/>
<protein>
    <submittedName>
        <fullName evidence="1">Uncharacterized protein</fullName>
    </submittedName>
</protein>
<organism evidence="2">
    <name type="scientific">Coccidioides posadasii (strain RMSCC 757 / Silveira)</name>
    <name type="common">Valley fever fungus</name>
    <dbReference type="NCBI Taxonomy" id="443226"/>
    <lineage>
        <taxon>Eukaryota</taxon>
        <taxon>Fungi</taxon>
        <taxon>Dikarya</taxon>
        <taxon>Ascomycota</taxon>
        <taxon>Pezizomycotina</taxon>
        <taxon>Eurotiomycetes</taxon>
        <taxon>Eurotiomycetidae</taxon>
        <taxon>Onygenales</taxon>
        <taxon>Onygenaceae</taxon>
        <taxon>Coccidioides</taxon>
    </lineage>
</organism>
<dbReference type="Proteomes" id="UP000002497">
    <property type="component" value="Unassembled WGS sequence"/>
</dbReference>
<dbReference type="AlphaFoldDB" id="E9DH49"/>
<gene>
    <name evidence="1" type="ORF">CPSG_09121</name>
</gene>
<reference evidence="2" key="2">
    <citation type="submission" date="2010-03" db="EMBL/GenBank/DDBJ databases">
        <title>The genome sequence of Coccidioides posadasii strain Silveira.</title>
        <authorList>
            <consortium name="The Broad Institute Genome Sequencing Center for Infectious Disease"/>
            <person name="Neafsey D."/>
            <person name="Orbach M."/>
            <person name="Henn M.R."/>
            <person name="Cole G.T."/>
            <person name="Galgiani J."/>
            <person name="Gardner M.J."/>
            <person name="Kirkland T.N."/>
            <person name="Taylor J.W."/>
            <person name="Young S.K."/>
            <person name="Zeng Q."/>
            <person name="Koehrsen M."/>
            <person name="Alvarado L."/>
            <person name="Berlin A."/>
            <person name="Borenstein D."/>
            <person name="Chapman S.B."/>
            <person name="Chen Z."/>
            <person name="Engels R."/>
            <person name="Freedman E."/>
            <person name="Gellesch M."/>
            <person name="Goldberg J."/>
            <person name="Griggs A."/>
            <person name="Gujja S."/>
            <person name="Heilman E."/>
            <person name="Heiman D."/>
            <person name="Howarth C."/>
            <person name="Jen D."/>
            <person name="Larson L."/>
            <person name="Mehta T."/>
            <person name="Neiman D."/>
            <person name="Park D."/>
            <person name="Pearson M."/>
            <person name="Richards J."/>
            <person name="Roberts A."/>
            <person name="Saif S."/>
            <person name="Shea T."/>
            <person name="Shenoy N."/>
            <person name="Sisk P."/>
            <person name="Stolte C."/>
            <person name="Sykes S."/>
            <person name="Walk T."/>
            <person name="White J."/>
            <person name="Yandava C."/>
            <person name="Haas B."/>
            <person name="Nusbaum C."/>
            <person name="Birren B."/>
        </authorList>
    </citation>
    <scope>NUCLEOTIDE SEQUENCE [LARGE SCALE GENOMIC DNA]</scope>
    <source>
        <strain evidence="2">RMSCC 757 / Silveira</strain>
    </source>
</reference>
<accession>E9DH49</accession>
<dbReference type="VEuPathDB" id="FungiDB:CPSG_09121"/>
<dbReference type="EMBL" id="GL636507">
    <property type="protein sequence ID" value="EFW14271.1"/>
    <property type="molecule type" value="Genomic_DNA"/>
</dbReference>
<sequence length="58" mass="6353">MHIQFHTPLTASEDHANSANKTTGLAAVLQRGHGLGGVWTPKRPIMIHIIASDFCWSM</sequence>
<name>E9DH49_COCPS</name>